<protein>
    <submittedName>
        <fullName evidence="1">Uncharacterized protein</fullName>
    </submittedName>
</protein>
<reference evidence="2" key="2">
    <citation type="submission" date="2015-01" db="EMBL/GenBank/DDBJ databases">
        <title>Evolutionary Origins and Diversification of the Mycorrhizal Mutualists.</title>
        <authorList>
            <consortium name="DOE Joint Genome Institute"/>
            <consortium name="Mycorrhizal Genomics Consortium"/>
            <person name="Kohler A."/>
            <person name="Kuo A."/>
            <person name="Nagy L.G."/>
            <person name="Floudas D."/>
            <person name="Copeland A."/>
            <person name="Barry K.W."/>
            <person name="Cichocki N."/>
            <person name="Veneault-Fourrey C."/>
            <person name="LaButti K."/>
            <person name="Lindquist E.A."/>
            <person name="Lipzen A."/>
            <person name="Lundell T."/>
            <person name="Morin E."/>
            <person name="Murat C."/>
            <person name="Riley R."/>
            <person name="Ohm R."/>
            <person name="Sun H."/>
            <person name="Tunlid A."/>
            <person name="Henrissat B."/>
            <person name="Grigoriev I.V."/>
            <person name="Hibbett D.S."/>
            <person name="Martin F."/>
        </authorList>
    </citation>
    <scope>NUCLEOTIDE SEQUENCE [LARGE SCALE GENOMIC DNA]</scope>
    <source>
        <strain evidence="2">MUT 4182</strain>
    </source>
</reference>
<evidence type="ECO:0000313" key="2">
    <source>
        <dbReference type="Proteomes" id="UP000054248"/>
    </source>
</evidence>
<keyword evidence="2" id="KW-1185">Reference proteome</keyword>
<dbReference type="EMBL" id="KN822960">
    <property type="protein sequence ID" value="KIO31817.1"/>
    <property type="molecule type" value="Genomic_DNA"/>
</dbReference>
<proteinExistence type="predicted"/>
<name>A0A0C3MDH6_9AGAM</name>
<dbReference type="Proteomes" id="UP000054248">
    <property type="component" value="Unassembled WGS sequence"/>
</dbReference>
<dbReference type="AlphaFoldDB" id="A0A0C3MDH6"/>
<accession>A0A0C3MDH6</accession>
<dbReference type="HOGENOM" id="CLU_2575599_0_0_1"/>
<reference evidence="1 2" key="1">
    <citation type="submission" date="2014-04" db="EMBL/GenBank/DDBJ databases">
        <authorList>
            <consortium name="DOE Joint Genome Institute"/>
            <person name="Kuo A."/>
            <person name="Girlanda M."/>
            <person name="Perotto S."/>
            <person name="Kohler A."/>
            <person name="Nagy L.G."/>
            <person name="Floudas D."/>
            <person name="Copeland A."/>
            <person name="Barry K.W."/>
            <person name="Cichocki N."/>
            <person name="Veneault-Fourrey C."/>
            <person name="LaButti K."/>
            <person name="Lindquist E.A."/>
            <person name="Lipzen A."/>
            <person name="Lundell T."/>
            <person name="Morin E."/>
            <person name="Murat C."/>
            <person name="Sun H."/>
            <person name="Tunlid A."/>
            <person name="Henrissat B."/>
            <person name="Grigoriev I.V."/>
            <person name="Hibbett D.S."/>
            <person name="Martin F."/>
            <person name="Nordberg H.P."/>
            <person name="Cantor M.N."/>
            <person name="Hua S.X."/>
        </authorList>
    </citation>
    <scope>NUCLEOTIDE SEQUENCE [LARGE SCALE GENOMIC DNA]</scope>
    <source>
        <strain evidence="1 2">MUT 4182</strain>
    </source>
</reference>
<sequence>MRANKGVSYSSSEIPYRSSLQAILTAVQVARFANTPAHPTEILEQENRMSVLPGHSLVPTKVAESPFPPRAELFEGARVFR</sequence>
<evidence type="ECO:0000313" key="1">
    <source>
        <dbReference type="EMBL" id="KIO31817.1"/>
    </source>
</evidence>
<gene>
    <name evidence="1" type="ORF">M407DRAFT_241699</name>
</gene>
<organism evidence="1 2">
    <name type="scientific">Tulasnella calospora MUT 4182</name>
    <dbReference type="NCBI Taxonomy" id="1051891"/>
    <lineage>
        <taxon>Eukaryota</taxon>
        <taxon>Fungi</taxon>
        <taxon>Dikarya</taxon>
        <taxon>Basidiomycota</taxon>
        <taxon>Agaricomycotina</taxon>
        <taxon>Agaricomycetes</taxon>
        <taxon>Cantharellales</taxon>
        <taxon>Tulasnellaceae</taxon>
        <taxon>Tulasnella</taxon>
    </lineage>
</organism>